<dbReference type="GO" id="GO:0016757">
    <property type="term" value="F:glycosyltransferase activity"/>
    <property type="evidence" value="ECO:0007669"/>
    <property type="project" value="InterPro"/>
</dbReference>
<reference evidence="6" key="2">
    <citation type="submission" date="2015-09" db="EMBL/GenBank/DDBJ databases">
        <title>Cronobacter genome sequencing and assembly.</title>
        <authorList>
            <person name="Descombes P."/>
            <person name="Baert L."/>
            <person name="Ngom-Bru C."/>
            <person name="Barretto C."/>
        </authorList>
    </citation>
    <scope>NUCLEOTIDE SEQUENCE [LARGE SCALE GENOMIC DNA]</scope>
    <source>
        <strain evidence="6">LMG 26250</strain>
    </source>
</reference>
<dbReference type="EMBL" id="CAKW01000147">
    <property type="protein sequence ID" value="CCJ74775.1"/>
    <property type="molecule type" value="Genomic_DNA"/>
</dbReference>
<dbReference type="PANTHER" id="PTHR46401">
    <property type="entry name" value="GLYCOSYLTRANSFERASE WBBK-RELATED"/>
    <property type="match status" value="1"/>
</dbReference>
<dbReference type="InterPro" id="IPR001296">
    <property type="entry name" value="Glyco_trans_1"/>
</dbReference>
<evidence type="ECO:0000313" key="5">
    <source>
        <dbReference type="Proteomes" id="UP000009340"/>
    </source>
</evidence>
<dbReference type="KEGG" id="ccon:AFK62_12535"/>
<proteinExistence type="predicted"/>
<reference evidence="4" key="1">
    <citation type="submission" date="2012-07" db="EMBL/GenBank/DDBJ databases">
        <authorList>
            <person name="Cummings C."/>
        </authorList>
    </citation>
    <scope>NUCLEOTIDE SEQUENCE</scope>
    <source>
        <strain evidence="4">1330</strain>
    </source>
</reference>
<dbReference type="STRING" id="1073999.AFK62_12535"/>
<feature type="domain" description="Glycosyl transferase family 1" evidence="1">
    <location>
        <begin position="196"/>
        <end position="356"/>
    </location>
</feature>
<name>K8A4R1_9ENTR</name>
<dbReference type="PANTHER" id="PTHR46401:SF8">
    <property type="entry name" value="BLL6006 PROTEIN"/>
    <property type="match status" value="1"/>
</dbReference>
<dbReference type="EMBL" id="CP012264">
    <property type="protein sequence ID" value="ALB63276.1"/>
    <property type="molecule type" value="Genomic_DNA"/>
</dbReference>
<dbReference type="Proteomes" id="UP000067320">
    <property type="component" value="Chromosome"/>
</dbReference>
<dbReference type="Pfam" id="PF13439">
    <property type="entry name" value="Glyco_transf_4"/>
    <property type="match status" value="1"/>
</dbReference>
<reference evidence="3 6" key="3">
    <citation type="journal article" date="2016" name="Genome Announc.">
        <title>Fully Closed Genome Sequences of Five Type Strains of the Genus Cronobacter and One Cronobacter sakazakii Strain.</title>
        <authorList>
            <person name="Moine D."/>
            <person name="Kassam M."/>
            <person name="Baert L."/>
            <person name="Tang Y."/>
            <person name="Barretto C."/>
            <person name="Ngom Bru C."/>
            <person name="Klijn A."/>
            <person name="Descombes P."/>
        </authorList>
    </citation>
    <scope>NUCLEOTIDE SEQUENCE [LARGE SCALE GENOMIC DNA]</scope>
    <source>
        <strain evidence="3 6">LMG 26250</strain>
    </source>
</reference>
<sequence length="387" mass="44309">MKKTKIVFNCSTNVVGGGVQNSVNFIKEVINNKGYGLEWFYILSPQVYEQLKELIVQDSFYVSYHSPASSFLARMKIKALVKSLRPKLVYTSAGPAYIRFSISHIMGCSNPYILGASDYAYSLYGNKKEQLKIKFKTLYQRIQIKKADVWIAQTEASKFQLQKLIGKNAPIHVIYNSVSKDFLDFLDYKLIDPNFYKTNEQPCLILVPTAYYKHKDLEGIPKAAALLKEKYNPNFKIILTIGSQDDYRTILDIAKTHGVDDLFQNIGSFAHSQAIHIYSKYDVVLQPSALEVFSTSYIEAMATLKPLVVPDYNFSRSICCDYAYYYQSGDSESYADALYQAMQDKNIERRFDKATKIVKKYGSQEQRVKTIVELIKEYLVKNEGKNV</sequence>
<dbReference type="InterPro" id="IPR028098">
    <property type="entry name" value="Glyco_trans_4-like_N"/>
</dbReference>
<keyword evidence="6" id="KW-1185">Reference proteome</keyword>
<dbReference type="eggNOG" id="COG0438">
    <property type="taxonomic scope" value="Bacteria"/>
</dbReference>
<dbReference type="AlphaFoldDB" id="K8A4R1"/>
<evidence type="ECO:0000259" key="1">
    <source>
        <dbReference type="Pfam" id="PF00534"/>
    </source>
</evidence>
<dbReference type="RefSeq" id="WP_007681741.1">
    <property type="nucleotide sequence ID" value="NZ_CAKW01000147.1"/>
</dbReference>
<feature type="domain" description="Glycosyltransferase subfamily 4-like N-terminal" evidence="2">
    <location>
        <begin position="17"/>
        <end position="179"/>
    </location>
</feature>
<accession>K8A4R1</accession>
<evidence type="ECO:0000313" key="4">
    <source>
        <dbReference type="EMBL" id="CCJ74775.1"/>
    </source>
</evidence>
<protein>
    <submittedName>
        <fullName evidence="3">Glycosyl transferase family 1</fullName>
    </submittedName>
    <submittedName>
        <fullName evidence="4">Glycosyl transferase, group 1</fullName>
    </submittedName>
</protein>
<evidence type="ECO:0000313" key="3">
    <source>
        <dbReference type="EMBL" id="ALB63276.1"/>
    </source>
</evidence>
<keyword evidence="4" id="KW-0808">Transferase</keyword>
<evidence type="ECO:0000259" key="2">
    <source>
        <dbReference type="Pfam" id="PF13439"/>
    </source>
</evidence>
<evidence type="ECO:0000313" key="6">
    <source>
        <dbReference type="Proteomes" id="UP000067320"/>
    </source>
</evidence>
<gene>
    <name evidence="3" type="ORF">AFK62_12535</name>
    <name evidence="4" type="ORF">BN137_4176</name>
</gene>
<dbReference type="Proteomes" id="UP000009340">
    <property type="component" value="Unassembled WGS sequence"/>
</dbReference>
<dbReference type="Gene3D" id="3.40.50.2000">
    <property type="entry name" value="Glycogen Phosphorylase B"/>
    <property type="match status" value="2"/>
</dbReference>
<dbReference type="Pfam" id="PF00534">
    <property type="entry name" value="Glycos_transf_1"/>
    <property type="match status" value="1"/>
</dbReference>
<organism evidence="4 5">
    <name type="scientific">Cronobacter condimenti 1330</name>
    <dbReference type="NCBI Taxonomy" id="1073999"/>
    <lineage>
        <taxon>Bacteria</taxon>
        <taxon>Pseudomonadati</taxon>
        <taxon>Pseudomonadota</taxon>
        <taxon>Gammaproteobacteria</taxon>
        <taxon>Enterobacterales</taxon>
        <taxon>Enterobacteriaceae</taxon>
        <taxon>Cronobacter</taxon>
    </lineage>
</organism>
<dbReference type="SUPFAM" id="SSF53756">
    <property type="entry name" value="UDP-Glycosyltransferase/glycogen phosphorylase"/>
    <property type="match status" value="1"/>
</dbReference>
<dbReference type="PATRIC" id="fig|1073999.7.peg.2630"/>
<dbReference type="OrthoDB" id="9801609at2"/>